<reference evidence="1" key="1">
    <citation type="submission" date="2018-08" db="EMBL/GenBank/DDBJ databases">
        <authorList>
            <person name="Ashton P.M."/>
            <person name="Dallman T."/>
            <person name="Nair S."/>
            <person name="De Pinna E."/>
            <person name="Peters T."/>
            <person name="Grant K."/>
        </authorList>
    </citation>
    <scope>NUCLEOTIDE SEQUENCE [LARGE SCALE GENOMIC DNA]</scope>
    <source>
        <strain evidence="1">193386</strain>
    </source>
</reference>
<gene>
    <name evidence="1" type="ORF">CQE41_26485</name>
</gene>
<dbReference type="AlphaFoldDB" id="A0A5Y3M6L0"/>
<comment type="caution">
    <text evidence="1">The sequence shown here is derived from an EMBL/GenBank/DDBJ whole genome shotgun (WGS) entry which is preliminary data.</text>
</comment>
<sequence length="59" mass="6405">METTELIDILSQDEQGRHKLKAAIANVDILVVKKGLLNNTAGEHAFIDNTRGANIAMMA</sequence>
<proteinExistence type="predicted"/>
<dbReference type="EMBL" id="AAIURM010000142">
    <property type="protein sequence ID" value="ECI2867624.1"/>
    <property type="molecule type" value="Genomic_DNA"/>
</dbReference>
<dbReference type="Proteomes" id="UP000839636">
    <property type="component" value="Unassembled WGS sequence"/>
</dbReference>
<protein>
    <submittedName>
        <fullName evidence="1">Uncharacterized protein</fullName>
    </submittedName>
</protein>
<organism evidence="1">
    <name type="scientific">Salmonella enterica I</name>
    <dbReference type="NCBI Taxonomy" id="59201"/>
    <lineage>
        <taxon>Bacteria</taxon>
        <taxon>Pseudomonadati</taxon>
        <taxon>Pseudomonadota</taxon>
        <taxon>Gammaproteobacteria</taxon>
        <taxon>Enterobacterales</taxon>
        <taxon>Enterobacteriaceae</taxon>
        <taxon>Salmonella</taxon>
    </lineage>
</organism>
<name>A0A5Y3M6L0_SALET</name>
<accession>A0A5Y3M6L0</accession>
<evidence type="ECO:0000313" key="1">
    <source>
        <dbReference type="EMBL" id="ECI2867624.1"/>
    </source>
</evidence>